<dbReference type="Gene3D" id="3.40.1190.20">
    <property type="match status" value="1"/>
</dbReference>
<protein>
    <recommendedName>
        <fullName evidence="3">Carbohydrate kinase PfkB domain-containing protein</fullName>
    </recommendedName>
</protein>
<dbReference type="EMBL" id="JBHRWK010000164">
    <property type="protein sequence ID" value="MFC3456515.1"/>
    <property type="molecule type" value="Genomic_DNA"/>
</dbReference>
<sequence length="140" mass="14207">MHRFDLLVVGDANPDVIMGPLRTDPEFGRREQLAESGVLTPGGSGAITADAKETAGLLAARGPVVVVKDGAEGASAHRGGEVGAVGNFNAGFLAGSPLGTALRRGVVCGGFSVRARGGTPGQATWDDVLVHFERTGSELV</sequence>
<dbReference type="SUPFAM" id="SSF53613">
    <property type="entry name" value="Ribokinase-like"/>
    <property type="match status" value="1"/>
</dbReference>
<name>A0ABV7PBI3_9PSEU</name>
<proteinExistence type="predicted"/>
<organism evidence="1 2">
    <name type="scientific">Amycolatopsis speibonae</name>
    <dbReference type="NCBI Taxonomy" id="1450224"/>
    <lineage>
        <taxon>Bacteria</taxon>
        <taxon>Bacillati</taxon>
        <taxon>Actinomycetota</taxon>
        <taxon>Actinomycetes</taxon>
        <taxon>Pseudonocardiales</taxon>
        <taxon>Pseudonocardiaceae</taxon>
        <taxon>Amycolatopsis</taxon>
    </lineage>
</organism>
<keyword evidence="2" id="KW-1185">Reference proteome</keyword>
<comment type="caution">
    <text evidence="1">The sequence shown here is derived from an EMBL/GenBank/DDBJ whole genome shotgun (WGS) entry which is preliminary data.</text>
</comment>
<evidence type="ECO:0000313" key="1">
    <source>
        <dbReference type="EMBL" id="MFC3456515.1"/>
    </source>
</evidence>
<dbReference type="InterPro" id="IPR029056">
    <property type="entry name" value="Ribokinase-like"/>
</dbReference>
<accession>A0ABV7PBI3</accession>
<reference evidence="2" key="1">
    <citation type="journal article" date="2019" name="Int. J. Syst. Evol. Microbiol.">
        <title>The Global Catalogue of Microorganisms (GCM) 10K type strain sequencing project: providing services to taxonomists for standard genome sequencing and annotation.</title>
        <authorList>
            <consortium name="The Broad Institute Genomics Platform"/>
            <consortium name="The Broad Institute Genome Sequencing Center for Infectious Disease"/>
            <person name="Wu L."/>
            <person name="Ma J."/>
        </authorList>
    </citation>
    <scope>NUCLEOTIDE SEQUENCE [LARGE SCALE GENOMIC DNA]</scope>
    <source>
        <strain evidence="2">CGMCC 4.7676</strain>
    </source>
</reference>
<dbReference type="Proteomes" id="UP001595645">
    <property type="component" value="Unassembled WGS sequence"/>
</dbReference>
<evidence type="ECO:0000313" key="2">
    <source>
        <dbReference type="Proteomes" id="UP001595645"/>
    </source>
</evidence>
<dbReference type="RefSeq" id="WP_378247947.1">
    <property type="nucleotide sequence ID" value="NZ_JBHRWK010000164.1"/>
</dbReference>
<evidence type="ECO:0008006" key="3">
    <source>
        <dbReference type="Google" id="ProtNLM"/>
    </source>
</evidence>
<gene>
    <name evidence="1" type="ORF">ACFOSH_44470</name>
</gene>